<dbReference type="GO" id="GO:0006364">
    <property type="term" value="P:rRNA processing"/>
    <property type="evidence" value="ECO:0007669"/>
    <property type="project" value="UniProtKB-KW"/>
</dbReference>
<dbReference type="EMBL" id="CAJVCH010571625">
    <property type="protein sequence ID" value="CAG7838015.1"/>
    <property type="molecule type" value="Genomic_DNA"/>
</dbReference>
<evidence type="ECO:0000256" key="3">
    <source>
        <dbReference type="ARBA" id="ARBA00020121"/>
    </source>
</evidence>
<feature type="compositionally biased region" description="Basic and acidic residues" evidence="6">
    <location>
        <begin position="19"/>
        <end position="43"/>
    </location>
</feature>
<evidence type="ECO:0000313" key="8">
    <source>
        <dbReference type="Proteomes" id="UP000708208"/>
    </source>
</evidence>
<comment type="similarity">
    <text evidence="2">Belongs to the UTP11 family.</text>
</comment>
<dbReference type="GO" id="GO:0032040">
    <property type="term" value="C:small-subunit processome"/>
    <property type="evidence" value="ECO:0007669"/>
    <property type="project" value="InterPro"/>
</dbReference>
<evidence type="ECO:0000256" key="2">
    <source>
        <dbReference type="ARBA" id="ARBA00008105"/>
    </source>
</evidence>
<feature type="region of interest" description="Disordered" evidence="6">
    <location>
        <begin position="1"/>
        <end position="43"/>
    </location>
</feature>
<feature type="compositionally biased region" description="Basic residues" evidence="6">
    <location>
        <begin position="1"/>
        <end position="18"/>
    </location>
</feature>
<sequence length="182" mass="22275">MSSWKNAHKAHQKPHRERHQPEARKHLGHLEKKKDYRLRADDYNQKKSELQYLHKKALDRNPDEFYYHMVNSETNSDGTHVDKAKRKQLTPEQILLMQTQDFKYIANRRNVEAKKIARCKERNKAYKELEQRRVREKKLSTLQRKMEIKRALQDKTRTIKSRIKPESKDEAPVYEWKWERKR</sequence>
<comment type="caution">
    <text evidence="7">The sequence shown here is derived from an EMBL/GenBank/DDBJ whole genome shotgun (WGS) entry which is preliminary data.</text>
</comment>
<organism evidence="7 8">
    <name type="scientific">Allacma fusca</name>
    <dbReference type="NCBI Taxonomy" id="39272"/>
    <lineage>
        <taxon>Eukaryota</taxon>
        <taxon>Metazoa</taxon>
        <taxon>Ecdysozoa</taxon>
        <taxon>Arthropoda</taxon>
        <taxon>Hexapoda</taxon>
        <taxon>Collembola</taxon>
        <taxon>Symphypleona</taxon>
        <taxon>Sminthuridae</taxon>
        <taxon>Allacma</taxon>
    </lineage>
</organism>
<dbReference type="PANTHER" id="PTHR12838:SF0">
    <property type="entry name" value="U3 SMALL NUCLEOLAR RNA-ASSOCIATED PROTEIN 11-RELATED"/>
    <property type="match status" value="1"/>
</dbReference>
<evidence type="ECO:0000256" key="6">
    <source>
        <dbReference type="SAM" id="MobiDB-lite"/>
    </source>
</evidence>
<evidence type="ECO:0000313" key="7">
    <source>
        <dbReference type="EMBL" id="CAG7838015.1"/>
    </source>
</evidence>
<proteinExistence type="inferred from homology"/>
<evidence type="ECO:0000256" key="5">
    <source>
        <dbReference type="ARBA" id="ARBA00023242"/>
    </source>
</evidence>
<reference evidence="7" key="1">
    <citation type="submission" date="2021-06" db="EMBL/GenBank/DDBJ databases">
        <authorList>
            <person name="Hodson N. C."/>
            <person name="Mongue J. A."/>
            <person name="Jaron S. K."/>
        </authorList>
    </citation>
    <scope>NUCLEOTIDE SEQUENCE</scope>
</reference>
<keyword evidence="4" id="KW-0698">rRNA processing</keyword>
<gene>
    <name evidence="7" type="ORF">AFUS01_LOCUS47037</name>
</gene>
<evidence type="ECO:0000256" key="1">
    <source>
        <dbReference type="ARBA" id="ARBA00004604"/>
    </source>
</evidence>
<dbReference type="OrthoDB" id="29058at2759"/>
<name>A0A8J2LTJ7_9HEXA</name>
<dbReference type="InterPro" id="IPR007144">
    <property type="entry name" value="SSU_processome_Utp11"/>
</dbReference>
<dbReference type="PANTHER" id="PTHR12838">
    <property type="entry name" value="U3 SMALL NUCLEOLAR RNA-ASSOCIATED PROTEIN 11"/>
    <property type="match status" value="1"/>
</dbReference>
<keyword evidence="8" id="KW-1185">Reference proteome</keyword>
<dbReference type="AlphaFoldDB" id="A0A8J2LTJ7"/>
<keyword evidence="5" id="KW-0539">Nucleus</keyword>
<comment type="subcellular location">
    <subcellularLocation>
        <location evidence="1">Nucleus</location>
        <location evidence="1">Nucleolus</location>
    </subcellularLocation>
</comment>
<dbReference type="Proteomes" id="UP000708208">
    <property type="component" value="Unassembled WGS sequence"/>
</dbReference>
<protein>
    <recommendedName>
        <fullName evidence="3">Probable U3 small nucleolar RNA-associated protein 11</fullName>
    </recommendedName>
</protein>
<dbReference type="Pfam" id="PF03998">
    <property type="entry name" value="Utp11"/>
    <property type="match status" value="1"/>
</dbReference>
<accession>A0A8J2LTJ7</accession>
<evidence type="ECO:0000256" key="4">
    <source>
        <dbReference type="ARBA" id="ARBA00022552"/>
    </source>
</evidence>